<gene>
    <name evidence="1" type="ORF">GNI_070660</name>
</gene>
<dbReference type="RefSeq" id="XP_011130307.1">
    <property type="nucleotide sequence ID" value="XM_011132005.1"/>
</dbReference>
<evidence type="ECO:0000313" key="1">
    <source>
        <dbReference type="EMBL" id="EZG67201.1"/>
    </source>
</evidence>
<reference evidence="1" key="1">
    <citation type="submission" date="2013-12" db="EMBL/GenBank/DDBJ databases">
        <authorList>
            <person name="Omoto C.K."/>
            <person name="Sibley D."/>
            <person name="Venepally P."/>
            <person name="Hadjithomas M."/>
            <person name="Karamycheva S."/>
            <person name="Brunk B."/>
            <person name="Roos D."/>
            <person name="Caler E."/>
            <person name="Lorenzi H."/>
        </authorList>
    </citation>
    <scope>NUCLEOTIDE SEQUENCE</scope>
</reference>
<proteinExistence type="predicted"/>
<accession>A0A023B7B5</accession>
<sequence length="155" mass="17069">MGTELLQTSYQNGGWSEPFKQQEDEAATYYAILFSQLLLDKEFDKAYGMLSDKCKTDWTRESLEADFATMIENMGGEGSVEPDPISFQRDPEMFCYVPIGADGISEAVTVTMTCDPAMARKPAEMEAIKTASQTIPIAGHNLGLFSIDSIAFGRP</sequence>
<keyword evidence="2" id="KW-1185">Reference proteome</keyword>
<evidence type="ECO:0000313" key="2">
    <source>
        <dbReference type="Proteomes" id="UP000019763"/>
    </source>
</evidence>
<comment type="caution">
    <text evidence="1">The sequence shown here is derived from an EMBL/GenBank/DDBJ whole genome shotgun (WGS) entry which is preliminary data.</text>
</comment>
<dbReference type="Proteomes" id="UP000019763">
    <property type="component" value="Unassembled WGS sequence"/>
</dbReference>
<dbReference type="GeneID" id="22912592"/>
<organism evidence="1 2">
    <name type="scientific">Gregarina niphandrodes</name>
    <name type="common">Septate eugregarine</name>
    <dbReference type="NCBI Taxonomy" id="110365"/>
    <lineage>
        <taxon>Eukaryota</taxon>
        <taxon>Sar</taxon>
        <taxon>Alveolata</taxon>
        <taxon>Apicomplexa</taxon>
        <taxon>Conoidasida</taxon>
        <taxon>Gregarinasina</taxon>
        <taxon>Eugregarinorida</taxon>
        <taxon>Gregarinidae</taxon>
        <taxon>Gregarina</taxon>
    </lineage>
</organism>
<dbReference type="VEuPathDB" id="CryptoDB:GNI_070660"/>
<dbReference type="AlphaFoldDB" id="A0A023B7B5"/>
<name>A0A023B7B5_GRENI</name>
<protein>
    <submittedName>
        <fullName evidence="1">Uncharacterized protein</fullName>
    </submittedName>
</protein>
<dbReference type="EMBL" id="AFNH02000530">
    <property type="protein sequence ID" value="EZG67201.1"/>
    <property type="molecule type" value="Genomic_DNA"/>
</dbReference>